<comment type="caution">
    <text evidence="2">The sequence shown here is derived from an EMBL/GenBank/DDBJ whole genome shotgun (WGS) entry which is preliminary data.</text>
</comment>
<dbReference type="RefSeq" id="WP_132340574.1">
    <property type="nucleotide sequence ID" value="NZ_SMJZ01000249.1"/>
</dbReference>
<sequence length="103" mass="11541">MILTNESDTLADQVGRGYVESLQRRLPDWWLMYSPYGRSLVAFYRGPCAQGGIRVEAEHPEELLRLMGDAIQTQWKTQPGLTRDLSTDAARESPSGSQKGTAR</sequence>
<evidence type="ECO:0000313" key="2">
    <source>
        <dbReference type="EMBL" id="TDB98147.1"/>
    </source>
</evidence>
<dbReference type="OrthoDB" id="9935291at2"/>
<dbReference type="Proteomes" id="UP000295157">
    <property type="component" value="Unassembled WGS sequence"/>
</dbReference>
<keyword evidence="3" id="KW-1185">Reference proteome</keyword>
<evidence type="ECO:0000256" key="1">
    <source>
        <dbReference type="SAM" id="MobiDB-lite"/>
    </source>
</evidence>
<proteinExistence type="predicted"/>
<reference evidence="2 3" key="1">
    <citation type="submission" date="2019-02" db="EMBL/GenBank/DDBJ databases">
        <title>Draft genome sequences of novel Actinobacteria.</title>
        <authorList>
            <person name="Sahin N."/>
            <person name="Ay H."/>
            <person name="Saygin H."/>
        </authorList>
    </citation>
    <scope>NUCLEOTIDE SEQUENCE [LARGE SCALE GENOMIC DNA]</scope>
    <source>
        <strain evidence="2 3">KC201</strain>
    </source>
</reference>
<feature type="compositionally biased region" description="Polar residues" evidence="1">
    <location>
        <begin position="94"/>
        <end position="103"/>
    </location>
</feature>
<feature type="region of interest" description="Disordered" evidence="1">
    <location>
        <begin position="75"/>
        <end position="103"/>
    </location>
</feature>
<protein>
    <submittedName>
        <fullName evidence="2">Uncharacterized protein</fullName>
    </submittedName>
</protein>
<evidence type="ECO:0000313" key="3">
    <source>
        <dbReference type="Proteomes" id="UP000295157"/>
    </source>
</evidence>
<name>A0A4R4MQE7_9ACTN</name>
<gene>
    <name evidence="2" type="ORF">E1267_39065</name>
</gene>
<accession>A0A4R4MQE7</accession>
<dbReference type="EMBL" id="SMJZ01000249">
    <property type="protein sequence ID" value="TDB98147.1"/>
    <property type="molecule type" value="Genomic_DNA"/>
</dbReference>
<dbReference type="AlphaFoldDB" id="A0A4R4MQE7"/>
<organism evidence="2 3">
    <name type="scientific">Nonomuraea longispora</name>
    <dbReference type="NCBI Taxonomy" id="1848320"/>
    <lineage>
        <taxon>Bacteria</taxon>
        <taxon>Bacillati</taxon>
        <taxon>Actinomycetota</taxon>
        <taxon>Actinomycetes</taxon>
        <taxon>Streptosporangiales</taxon>
        <taxon>Streptosporangiaceae</taxon>
        <taxon>Nonomuraea</taxon>
    </lineage>
</organism>